<keyword evidence="3 5" id="KW-0418">Kinase</keyword>
<keyword evidence="1 3" id="KW-0547">Nucleotide-binding</keyword>
<keyword evidence="3 5" id="KW-0808">Transferase</keyword>
<dbReference type="Proteomes" id="UP001596439">
    <property type="component" value="Unassembled WGS sequence"/>
</dbReference>
<dbReference type="EC" id="2.7.1.24" evidence="3 4"/>
<comment type="function">
    <text evidence="3">Catalyzes the phosphorylation of the 3'-hydroxyl group of dephosphocoenzyme A to form coenzyme A.</text>
</comment>
<dbReference type="PANTHER" id="PTHR10695:SF46">
    <property type="entry name" value="BIFUNCTIONAL COENZYME A SYNTHASE-RELATED"/>
    <property type="match status" value="1"/>
</dbReference>
<evidence type="ECO:0000256" key="2">
    <source>
        <dbReference type="ARBA" id="ARBA00022840"/>
    </source>
</evidence>
<dbReference type="Pfam" id="PF01121">
    <property type="entry name" value="CoaE"/>
    <property type="match status" value="1"/>
</dbReference>
<comment type="subcellular location">
    <subcellularLocation>
        <location evidence="3">Cytoplasm</location>
    </subcellularLocation>
</comment>
<comment type="catalytic activity">
    <reaction evidence="3">
        <text>3'-dephospho-CoA + ATP = ADP + CoA + H(+)</text>
        <dbReference type="Rhea" id="RHEA:18245"/>
        <dbReference type="ChEBI" id="CHEBI:15378"/>
        <dbReference type="ChEBI" id="CHEBI:30616"/>
        <dbReference type="ChEBI" id="CHEBI:57287"/>
        <dbReference type="ChEBI" id="CHEBI:57328"/>
        <dbReference type="ChEBI" id="CHEBI:456216"/>
        <dbReference type="EC" id="2.7.1.24"/>
    </reaction>
</comment>
<organism evidence="5 6">
    <name type="scientific">Exiguobacterium aestuarii</name>
    <dbReference type="NCBI Taxonomy" id="273527"/>
    <lineage>
        <taxon>Bacteria</taxon>
        <taxon>Bacillati</taxon>
        <taxon>Bacillota</taxon>
        <taxon>Bacilli</taxon>
        <taxon>Bacillales</taxon>
        <taxon>Bacillales Family XII. Incertae Sedis</taxon>
        <taxon>Exiguobacterium</taxon>
    </lineage>
</organism>
<dbReference type="HAMAP" id="MF_00376">
    <property type="entry name" value="Dephospho_CoA_kinase"/>
    <property type="match status" value="1"/>
</dbReference>
<sequence length="201" mass="22631">MLKIGLTGGIATGKSTVSRLFRERGIPIIDADLIARKVVEPGGKAIEGVKTAFPKCFNGDVLNRPALGREIFHDETKRQQLNQLMHPAIREEMKEQMRSHEAAGESVVIFDIPLLFEGTMLDLVNYSVVVYCREEIQLMRLMERNGLTKEEALARIHSQIPIEEKKHQADFLVNNNGSLGDLPPQIDRLVEQFKAIEKEGE</sequence>
<keyword evidence="3" id="KW-0963">Cytoplasm</keyword>
<comment type="similarity">
    <text evidence="3">Belongs to the CoaE family.</text>
</comment>
<comment type="caution">
    <text evidence="5">The sequence shown here is derived from an EMBL/GenBank/DDBJ whole genome shotgun (WGS) entry which is preliminary data.</text>
</comment>
<dbReference type="InterPro" id="IPR027417">
    <property type="entry name" value="P-loop_NTPase"/>
</dbReference>
<dbReference type="Gene3D" id="3.40.50.300">
    <property type="entry name" value="P-loop containing nucleotide triphosphate hydrolases"/>
    <property type="match status" value="1"/>
</dbReference>
<feature type="binding site" evidence="3">
    <location>
        <begin position="11"/>
        <end position="16"/>
    </location>
    <ligand>
        <name>ATP</name>
        <dbReference type="ChEBI" id="CHEBI:30616"/>
    </ligand>
</feature>
<dbReference type="NCBIfam" id="TIGR00152">
    <property type="entry name" value="dephospho-CoA kinase"/>
    <property type="match status" value="1"/>
</dbReference>
<accession>A0ABW2PPB7</accession>
<protein>
    <recommendedName>
        <fullName evidence="3 4">Dephospho-CoA kinase</fullName>
        <ecNumber evidence="3 4">2.7.1.24</ecNumber>
    </recommendedName>
    <alternativeName>
        <fullName evidence="3">Dephosphocoenzyme A kinase</fullName>
    </alternativeName>
</protein>
<dbReference type="PROSITE" id="PS51219">
    <property type="entry name" value="DPCK"/>
    <property type="match status" value="1"/>
</dbReference>
<comment type="pathway">
    <text evidence="3">Cofactor biosynthesis; coenzyme A biosynthesis; CoA from (R)-pantothenate: step 5/5.</text>
</comment>
<dbReference type="SUPFAM" id="SSF52540">
    <property type="entry name" value="P-loop containing nucleoside triphosphate hydrolases"/>
    <property type="match status" value="1"/>
</dbReference>
<evidence type="ECO:0000256" key="3">
    <source>
        <dbReference type="HAMAP-Rule" id="MF_00376"/>
    </source>
</evidence>
<evidence type="ECO:0000256" key="4">
    <source>
        <dbReference type="NCBIfam" id="TIGR00152"/>
    </source>
</evidence>
<dbReference type="PANTHER" id="PTHR10695">
    <property type="entry name" value="DEPHOSPHO-COA KINASE-RELATED"/>
    <property type="match status" value="1"/>
</dbReference>
<keyword evidence="3" id="KW-0173">Coenzyme A biosynthesis</keyword>
<dbReference type="EMBL" id="JBHTCE010000001">
    <property type="protein sequence ID" value="MFC7389408.1"/>
    <property type="molecule type" value="Genomic_DNA"/>
</dbReference>
<dbReference type="CDD" id="cd02022">
    <property type="entry name" value="DPCK"/>
    <property type="match status" value="1"/>
</dbReference>
<evidence type="ECO:0000313" key="5">
    <source>
        <dbReference type="EMBL" id="MFC7389408.1"/>
    </source>
</evidence>
<reference evidence="6" key="1">
    <citation type="journal article" date="2019" name="Int. J. Syst. Evol. Microbiol.">
        <title>The Global Catalogue of Microorganisms (GCM) 10K type strain sequencing project: providing services to taxonomists for standard genome sequencing and annotation.</title>
        <authorList>
            <consortium name="The Broad Institute Genomics Platform"/>
            <consortium name="The Broad Institute Genome Sequencing Center for Infectious Disease"/>
            <person name="Wu L."/>
            <person name="Ma J."/>
        </authorList>
    </citation>
    <scope>NUCLEOTIDE SEQUENCE [LARGE SCALE GENOMIC DNA]</scope>
    <source>
        <strain evidence="6">CCUG 55590</strain>
    </source>
</reference>
<name>A0ABW2PPB7_9BACL</name>
<evidence type="ECO:0000256" key="1">
    <source>
        <dbReference type="ARBA" id="ARBA00022741"/>
    </source>
</evidence>
<dbReference type="GO" id="GO:0004140">
    <property type="term" value="F:dephospho-CoA kinase activity"/>
    <property type="evidence" value="ECO:0007669"/>
    <property type="project" value="UniProtKB-EC"/>
</dbReference>
<evidence type="ECO:0000313" key="6">
    <source>
        <dbReference type="Proteomes" id="UP001596439"/>
    </source>
</evidence>
<dbReference type="InterPro" id="IPR001977">
    <property type="entry name" value="Depp_CoAkinase"/>
</dbReference>
<dbReference type="RefSeq" id="WP_214787317.1">
    <property type="nucleotide sequence ID" value="NZ_JANIEL010000100.1"/>
</dbReference>
<keyword evidence="2 3" id="KW-0067">ATP-binding</keyword>
<keyword evidence="6" id="KW-1185">Reference proteome</keyword>
<proteinExistence type="inferred from homology"/>
<gene>
    <name evidence="3 5" type="primary">coaE</name>
    <name evidence="5" type="ORF">ACFQO8_04570</name>
</gene>